<accession>A0A2S8GAI9</accession>
<name>A0A2S8GAI9_9BACT</name>
<evidence type="ECO:0000313" key="1">
    <source>
        <dbReference type="EMBL" id="PQO26786.1"/>
    </source>
</evidence>
<evidence type="ECO:0000313" key="3">
    <source>
        <dbReference type="Proteomes" id="UP000237819"/>
    </source>
</evidence>
<sequence>MRSVLLATSAAFIIAFVFWTGETALAETQRIVLEGGIEKIIARPPKEMPHGTPLKLAAATTEIKLQDEFAGGQKLRCYLAFHVRNQKTNASINAGRTAATVYAHPNLEVTYFEAGCTPMKLPPGKYRWSVVLVVQVDDQEPQILDVVSGKTVVRELGD</sequence>
<evidence type="ECO:0000313" key="2">
    <source>
        <dbReference type="EMBL" id="PQO41475.1"/>
    </source>
</evidence>
<dbReference type="EMBL" id="PUHZ01000026">
    <property type="protein sequence ID" value="PQO41475.1"/>
    <property type="molecule type" value="Genomic_DNA"/>
</dbReference>
<dbReference type="OrthoDB" id="9864560at2"/>
<evidence type="ECO:0000313" key="4">
    <source>
        <dbReference type="Proteomes" id="UP000239388"/>
    </source>
</evidence>
<proteinExistence type="predicted"/>
<dbReference type="EMBL" id="PUIB01000029">
    <property type="protein sequence ID" value="PQO26786.1"/>
    <property type="molecule type" value="Genomic_DNA"/>
</dbReference>
<dbReference type="Proteomes" id="UP000237819">
    <property type="component" value="Unassembled WGS sequence"/>
</dbReference>
<gene>
    <name evidence="2" type="ORF">C5Y93_30660</name>
    <name evidence="1" type="ORF">C5Y98_28855</name>
</gene>
<reference evidence="3 4" key="1">
    <citation type="submission" date="2018-02" db="EMBL/GenBank/DDBJ databases">
        <title>Comparative genomes isolates from brazilian mangrove.</title>
        <authorList>
            <person name="Araujo J.E."/>
            <person name="Taketani R.G."/>
            <person name="Silva M.C.P."/>
            <person name="Loureco M.V."/>
            <person name="Andreote F.D."/>
        </authorList>
    </citation>
    <scope>NUCLEOTIDE SEQUENCE [LARGE SCALE GENOMIC DNA]</scope>
    <source>
        <strain evidence="1 4">NAP PRIS-MGV</strain>
        <strain evidence="2 3">Nap-Phe MGV</strain>
    </source>
</reference>
<organism evidence="2 3">
    <name type="scientific">Blastopirellula marina</name>
    <dbReference type="NCBI Taxonomy" id="124"/>
    <lineage>
        <taxon>Bacteria</taxon>
        <taxon>Pseudomonadati</taxon>
        <taxon>Planctomycetota</taxon>
        <taxon>Planctomycetia</taxon>
        <taxon>Pirellulales</taxon>
        <taxon>Pirellulaceae</taxon>
        <taxon>Blastopirellula</taxon>
    </lineage>
</organism>
<dbReference type="AlphaFoldDB" id="A0A2S8GAI9"/>
<dbReference type="Proteomes" id="UP000239388">
    <property type="component" value="Unassembled WGS sequence"/>
</dbReference>
<dbReference type="RefSeq" id="WP_105339299.1">
    <property type="nucleotide sequence ID" value="NZ_PUHZ01000026.1"/>
</dbReference>
<protein>
    <submittedName>
        <fullName evidence="2">Uncharacterized protein</fullName>
    </submittedName>
</protein>
<comment type="caution">
    <text evidence="2">The sequence shown here is derived from an EMBL/GenBank/DDBJ whole genome shotgun (WGS) entry which is preliminary data.</text>
</comment>